<dbReference type="Pfam" id="PF01370">
    <property type="entry name" value="Epimerase"/>
    <property type="match status" value="1"/>
</dbReference>
<dbReference type="SUPFAM" id="SSF51735">
    <property type="entry name" value="NAD(P)-binding Rossmann-fold domains"/>
    <property type="match status" value="1"/>
</dbReference>
<evidence type="ECO:0000313" key="4">
    <source>
        <dbReference type="Proteomes" id="UP000054729"/>
    </source>
</evidence>
<sequence length="290" mass="32917">MIPCFFIFGFGYTAKALTNKLLSQDFRIIGTSRTTNEQQKNNVSIQLIDFDCPSLEDYLSRATHLLICIPPSSTLDDLVLNKYSDIIKKQSSHLQWLGYLSSTGVYGDYQGKWVDEESKCIPHTKTGVARLKAEQAWISFATDNHLPLHVFRLSGIYGPGRNALARLIHGKTYSIVKQEQVFCRVHVEDIVSTLIASIQSPNPLSIYNVSDDEPAPAHVVDSYAAKLLNREPPTLLPFSEANLSPMEQEFYANNRRVSNLKIKKELKVTLKYPTYKEGLTEIWRNEFARE</sequence>
<dbReference type="EMBL" id="LNZB01000015">
    <property type="protein sequence ID" value="KTD82208.1"/>
    <property type="molecule type" value="Genomic_DNA"/>
</dbReference>
<keyword evidence="4" id="KW-1185">Reference proteome</keyword>
<dbReference type="InterPro" id="IPR001509">
    <property type="entry name" value="Epimerase_deHydtase"/>
</dbReference>
<evidence type="ECO:0000256" key="1">
    <source>
        <dbReference type="ARBA" id="ARBA00023027"/>
    </source>
</evidence>
<dbReference type="Gene3D" id="3.40.50.720">
    <property type="entry name" value="NAD(P)-binding Rossmann-like Domain"/>
    <property type="match status" value="1"/>
</dbReference>
<dbReference type="InterPro" id="IPR036291">
    <property type="entry name" value="NAD(P)-bd_dom_sf"/>
</dbReference>
<accession>A0A0W1ALS1</accession>
<dbReference type="RefSeq" id="WP_058479515.1">
    <property type="nucleotide sequence ID" value="NZ_CAAAIQ010000021.1"/>
</dbReference>
<dbReference type="OrthoDB" id="9808276at2"/>
<dbReference type="PANTHER" id="PTHR43574">
    <property type="entry name" value="EPIMERASE-RELATED"/>
    <property type="match status" value="1"/>
</dbReference>
<gene>
    <name evidence="3" type="ORF">Lwal_0685</name>
</gene>
<dbReference type="AlphaFoldDB" id="A0A0W1ALS1"/>
<protein>
    <submittedName>
        <fullName evidence="3">NAD-dependent epimerase/dehydratase</fullName>
    </submittedName>
</protein>
<name>A0A0W1ALS1_9GAMM</name>
<proteinExistence type="predicted"/>
<dbReference type="PATRIC" id="fig|66969.6.peg.748"/>
<keyword evidence="1" id="KW-0520">NAD</keyword>
<reference evidence="3 4" key="1">
    <citation type="submission" date="2015-11" db="EMBL/GenBank/DDBJ databases">
        <title>Genomic analysis of 38 Legionella species identifies large and diverse effector repertoires.</title>
        <authorList>
            <person name="Burstein D."/>
            <person name="Amaro F."/>
            <person name="Zusman T."/>
            <person name="Lifshitz Z."/>
            <person name="Cohen O."/>
            <person name="Gilbert J.A."/>
            <person name="Pupko T."/>
            <person name="Shuman H.A."/>
            <person name="Segal G."/>
        </authorList>
    </citation>
    <scope>NUCLEOTIDE SEQUENCE [LARGE SCALE GENOMIC DNA]</scope>
    <source>
        <strain evidence="3 4">ATCC 51914</strain>
    </source>
</reference>
<organism evidence="3 4">
    <name type="scientific">Legionella waltersii</name>
    <dbReference type="NCBI Taxonomy" id="66969"/>
    <lineage>
        <taxon>Bacteria</taxon>
        <taxon>Pseudomonadati</taxon>
        <taxon>Pseudomonadota</taxon>
        <taxon>Gammaproteobacteria</taxon>
        <taxon>Legionellales</taxon>
        <taxon>Legionellaceae</taxon>
        <taxon>Legionella</taxon>
    </lineage>
</organism>
<evidence type="ECO:0000313" key="3">
    <source>
        <dbReference type="EMBL" id="KTD82208.1"/>
    </source>
</evidence>
<dbReference type="Proteomes" id="UP000054729">
    <property type="component" value="Unassembled WGS sequence"/>
</dbReference>
<comment type="caution">
    <text evidence="3">The sequence shown here is derived from an EMBL/GenBank/DDBJ whole genome shotgun (WGS) entry which is preliminary data.</text>
</comment>
<feature type="domain" description="NAD-dependent epimerase/dehydratase" evidence="2">
    <location>
        <begin position="97"/>
        <end position="209"/>
    </location>
</feature>
<dbReference type="CDD" id="cd05266">
    <property type="entry name" value="SDR_a4"/>
    <property type="match status" value="1"/>
</dbReference>
<dbReference type="STRING" id="66969.Lwal_0685"/>
<evidence type="ECO:0000259" key="2">
    <source>
        <dbReference type="Pfam" id="PF01370"/>
    </source>
</evidence>